<sequence>MYLASAGKTEDAVEFGEEAISIRRRLGEADPDQFEPALGPLHNIAYDLRVCERPAEAVPYVEEAIAIRRKLSLKGPSTYEPDLAEAERRKDSIDVGKEAVAIRRRLAERDPARFEVDLSSSLHNLACDLNMCGRSDEARYFVEEALQIRRRLFLKDPAKAPELGGSLYVWSICLANNDRTEEALSPGLECVKYPSQVGSCRSGTISGDFPPGTFKISPSTTPHVVATPTPSICSKSYWKFNACKRSTIFKLTLPKLHCLTPSSNWLAPLKTAVSRARRRDVYKRRLSFNNVLQLKIPSNTTPDWRTSSISYAWYLGHCPGKEADGIKPAREALGIFRQLAKTDPSPYYKEHVVNTLDTLGFCLNKSNRHQDVLPVLREGLDIHRRLMEEDPDGDYDYTGSAVLQTYSGALHRTGSLPDALEIIREAVVIFRRLVDAHLRTNGYESDLKASILSLHELAGNLGIQDFHDTVV</sequence>
<evidence type="ECO:0000256" key="2">
    <source>
        <dbReference type="ARBA" id="ARBA00022803"/>
    </source>
</evidence>
<evidence type="ECO:0000313" key="4">
    <source>
        <dbReference type="Proteomes" id="UP000307440"/>
    </source>
</evidence>
<keyword evidence="2" id="KW-0802">TPR repeat</keyword>
<evidence type="ECO:0000256" key="1">
    <source>
        <dbReference type="ARBA" id="ARBA00022737"/>
    </source>
</evidence>
<dbReference type="InterPro" id="IPR011990">
    <property type="entry name" value="TPR-like_helical_dom_sf"/>
</dbReference>
<proteinExistence type="predicted"/>
<dbReference type="EMBL" id="ML210152">
    <property type="protein sequence ID" value="TFK29009.1"/>
    <property type="molecule type" value="Genomic_DNA"/>
</dbReference>
<dbReference type="Pfam" id="PF13374">
    <property type="entry name" value="TPR_10"/>
    <property type="match status" value="2"/>
</dbReference>
<accession>A0A5C3L7K9</accession>
<dbReference type="AlphaFoldDB" id="A0A5C3L7K9"/>
<protein>
    <recommendedName>
        <fullName evidence="5">TPR-like protein</fullName>
    </recommendedName>
</protein>
<organism evidence="3 4">
    <name type="scientific">Coprinopsis marcescibilis</name>
    <name type="common">Agaric fungus</name>
    <name type="synonym">Psathyrella marcescibilis</name>
    <dbReference type="NCBI Taxonomy" id="230819"/>
    <lineage>
        <taxon>Eukaryota</taxon>
        <taxon>Fungi</taxon>
        <taxon>Dikarya</taxon>
        <taxon>Basidiomycota</taxon>
        <taxon>Agaricomycotina</taxon>
        <taxon>Agaricomycetes</taxon>
        <taxon>Agaricomycetidae</taxon>
        <taxon>Agaricales</taxon>
        <taxon>Agaricineae</taxon>
        <taxon>Psathyrellaceae</taxon>
        <taxon>Coprinopsis</taxon>
    </lineage>
</organism>
<dbReference type="Gene3D" id="1.25.40.10">
    <property type="entry name" value="Tetratricopeptide repeat domain"/>
    <property type="match status" value="3"/>
</dbReference>
<evidence type="ECO:0008006" key="5">
    <source>
        <dbReference type="Google" id="ProtNLM"/>
    </source>
</evidence>
<name>A0A5C3L7K9_COPMA</name>
<gene>
    <name evidence="3" type="ORF">FA15DRAFT_456806</name>
</gene>
<keyword evidence="1" id="KW-0677">Repeat</keyword>
<dbReference type="SUPFAM" id="SSF48452">
    <property type="entry name" value="TPR-like"/>
    <property type="match status" value="1"/>
</dbReference>
<dbReference type="PANTHER" id="PTHR45641">
    <property type="entry name" value="TETRATRICOPEPTIDE REPEAT PROTEIN (AFU_ORTHOLOGUE AFUA_6G03870)"/>
    <property type="match status" value="1"/>
</dbReference>
<reference evidence="3 4" key="1">
    <citation type="journal article" date="2019" name="Nat. Ecol. Evol.">
        <title>Megaphylogeny resolves global patterns of mushroom evolution.</title>
        <authorList>
            <person name="Varga T."/>
            <person name="Krizsan K."/>
            <person name="Foldi C."/>
            <person name="Dima B."/>
            <person name="Sanchez-Garcia M."/>
            <person name="Sanchez-Ramirez S."/>
            <person name="Szollosi G.J."/>
            <person name="Szarkandi J.G."/>
            <person name="Papp V."/>
            <person name="Albert L."/>
            <person name="Andreopoulos W."/>
            <person name="Angelini C."/>
            <person name="Antonin V."/>
            <person name="Barry K.W."/>
            <person name="Bougher N.L."/>
            <person name="Buchanan P."/>
            <person name="Buyck B."/>
            <person name="Bense V."/>
            <person name="Catcheside P."/>
            <person name="Chovatia M."/>
            <person name="Cooper J."/>
            <person name="Damon W."/>
            <person name="Desjardin D."/>
            <person name="Finy P."/>
            <person name="Geml J."/>
            <person name="Haridas S."/>
            <person name="Hughes K."/>
            <person name="Justo A."/>
            <person name="Karasinski D."/>
            <person name="Kautmanova I."/>
            <person name="Kiss B."/>
            <person name="Kocsube S."/>
            <person name="Kotiranta H."/>
            <person name="LaButti K.M."/>
            <person name="Lechner B.E."/>
            <person name="Liimatainen K."/>
            <person name="Lipzen A."/>
            <person name="Lukacs Z."/>
            <person name="Mihaltcheva S."/>
            <person name="Morgado L.N."/>
            <person name="Niskanen T."/>
            <person name="Noordeloos M.E."/>
            <person name="Ohm R.A."/>
            <person name="Ortiz-Santana B."/>
            <person name="Ovrebo C."/>
            <person name="Racz N."/>
            <person name="Riley R."/>
            <person name="Savchenko A."/>
            <person name="Shiryaev A."/>
            <person name="Soop K."/>
            <person name="Spirin V."/>
            <person name="Szebenyi C."/>
            <person name="Tomsovsky M."/>
            <person name="Tulloss R.E."/>
            <person name="Uehling J."/>
            <person name="Grigoriev I.V."/>
            <person name="Vagvolgyi C."/>
            <person name="Papp T."/>
            <person name="Martin F.M."/>
            <person name="Miettinen O."/>
            <person name="Hibbett D.S."/>
            <person name="Nagy L.G."/>
        </authorList>
    </citation>
    <scope>NUCLEOTIDE SEQUENCE [LARGE SCALE GENOMIC DNA]</scope>
    <source>
        <strain evidence="3 4">CBS 121175</strain>
    </source>
</reference>
<keyword evidence="4" id="KW-1185">Reference proteome</keyword>
<dbReference type="Proteomes" id="UP000307440">
    <property type="component" value="Unassembled WGS sequence"/>
</dbReference>
<dbReference type="OrthoDB" id="2978551at2759"/>
<evidence type="ECO:0000313" key="3">
    <source>
        <dbReference type="EMBL" id="TFK29009.1"/>
    </source>
</evidence>
<dbReference type="PANTHER" id="PTHR45641:SF19">
    <property type="entry name" value="NEPHROCYSTIN-3"/>
    <property type="match status" value="1"/>
</dbReference>